<reference evidence="2" key="1">
    <citation type="submission" date="2020-10" db="EMBL/GenBank/DDBJ databases">
        <authorList>
            <person name="Gilroy R."/>
        </authorList>
    </citation>
    <scope>NUCLEOTIDE SEQUENCE</scope>
    <source>
        <strain evidence="2">B1-3475</strain>
    </source>
</reference>
<accession>A0A9D9HL13</accession>
<sequence>MVRLFNIMFVMCLALSFPGRSSASCPSSAPDLAWQDRSYDVFVPIAKYLGQGNADKLSAWFADNLEISVISTSNDSSRSQARQILKAFFDAYTPRSFEITHTAGRSHMKYALGTLNAGGERFIVTIFVSYCSDEYRIQQLKIERMK</sequence>
<organism evidence="2 3">
    <name type="scientific">Candidatus Cryptobacteroides intestinigallinarum</name>
    <dbReference type="NCBI Taxonomy" id="2840767"/>
    <lineage>
        <taxon>Bacteria</taxon>
        <taxon>Pseudomonadati</taxon>
        <taxon>Bacteroidota</taxon>
        <taxon>Bacteroidia</taxon>
        <taxon>Bacteroidales</taxon>
        <taxon>Candidatus Cryptobacteroides</taxon>
    </lineage>
</organism>
<reference evidence="2" key="2">
    <citation type="journal article" date="2021" name="PeerJ">
        <title>Extensive microbial diversity within the chicken gut microbiome revealed by metagenomics and culture.</title>
        <authorList>
            <person name="Gilroy R."/>
            <person name="Ravi A."/>
            <person name="Getino M."/>
            <person name="Pursley I."/>
            <person name="Horton D.L."/>
            <person name="Alikhan N.F."/>
            <person name="Baker D."/>
            <person name="Gharbi K."/>
            <person name="Hall N."/>
            <person name="Watson M."/>
            <person name="Adriaenssens E.M."/>
            <person name="Foster-Nyarko E."/>
            <person name="Jarju S."/>
            <person name="Secka A."/>
            <person name="Antonio M."/>
            <person name="Oren A."/>
            <person name="Chaudhuri R.R."/>
            <person name="La Ragione R."/>
            <person name="Hildebrand F."/>
            <person name="Pallen M.J."/>
        </authorList>
    </citation>
    <scope>NUCLEOTIDE SEQUENCE</scope>
    <source>
        <strain evidence="2">B1-3475</strain>
    </source>
</reference>
<keyword evidence="1" id="KW-0732">Signal</keyword>
<feature type="signal peptide" evidence="1">
    <location>
        <begin position="1"/>
        <end position="23"/>
    </location>
</feature>
<comment type="caution">
    <text evidence="2">The sequence shown here is derived from an EMBL/GenBank/DDBJ whole genome shotgun (WGS) entry which is preliminary data.</text>
</comment>
<dbReference type="EMBL" id="JADIMK010000052">
    <property type="protein sequence ID" value="MBO8455767.1"/>
    <property type="molecule type" value="Genomic_DNA"/>
</dbReference>
<dbReference type="AlphaFoldDB" id="A0A9D9HL13"/>
<name>A0A9D9HL13_9BACT</name>
<evidence type="ECO:0000313" key="2">
    <source>
        <dbReference type="EMBL" id="MBO8455767.1"/>
    </source>
</evidence>
<dbReference type="Gene3D" id="3.10.450.50">
    <property type="match status" value="1"/>
</dbReference>
<evidence type="ECO:0000313" key="3">
    <source>
        <dbReference type="Proteomes" id="UP000823617"/>
    </source>
</evidence>
<protein>
    <submittedName>
        <fullName evidence="2">DUF4783 domain-containing protein</fullName>
    </submittedName>
</protein>
<feature type="chain" id="PRO_5039008192" evidence="1">
    <location>
        <begin position="24"/>
        <end position="146"/>
    </location>
</feature>
<dbReference type="Pfam" id="PF16022">
    <property type="entry name" value="DUF4783"/>
    <property type="match status" value="1"/>
</dbReference>
<evidence type="ECO:0000256" key="1">
    <source>
        <dbReference type="SAM" id="SignalP"/>
    </source>
</evidence>
<proteinExistence type="predicted"/>
<dbReference type="InterPro" id="IPR031977">
    <property type="entry name" value="DUF4783"/>
</dbReference>
<gene>
    <name evidence="2" type="ORF">IAC08_05125</name>
</gene>
<dbReference type="Proteomes" id="UP000823617">
    <property type="component" value="Unassembled WGS sequence"/>
</dbReference>